<evidence type="ECO:0000313" key="1">
    <source>
        <dbReference type="EMBL" id="MDQ9128749.1"/>
    </source>
</evidence>
<proteinExistence type="predicted"/>
<name>A0AAJ1YJ39_SERFO</name>
<comment type="caution">
    <text evidence="1">The sequence shown here is derived from an EMBL/GenBank/DDBJ whole genome shotgun (WGS) entry which is preliminary data.</text>
</comment>
<dbReference type="EMBL" id="JAVIGA010000026">
    <property type="protein sequence ID" value="MDQ9128749.1"/>
    <property type="molecule type" value="Genomic_DNA"/>
</dbReference>
<accession>A0AAJ1YJ39</accession>
<dbReference type="Proteomes" id="UP001224622">
    <property type="component" value="Unassembled WGS sequence"/>
</dbReference>
<evidence type="ECO:0000313" key="2">
    <source>
        <dbReference type="Proteomes" id="UP001224622"/>
    </source>
</evidence>
<dbReference type="RefSeq" id="WP_309048178.1">
    <property type="nucleotide sequence ID" value="NZ_JAVIGA010000026.1"/>
</dbReference>
<reference evidence="1" key="1">
    <citation type="submission" date="2023-08" db="EMBL/GenBank/DDBJ databases">
        <title>The Comparative Genomic Analysis of Yersiniaceae from Polar Regions.</title>
        <authorList>
            <person name="Goncharov A."/>
            <person name="Aslanov B."/>
            <person name="Kolodzhieva V."/>
            <person name="Azarov D."/>
            <person name="Mochov A."/>
            <person name="Lebedeva E."/>
        </authorList>
    </citation>
    <scope>NUCLEOTIDE SEQUENCE</scope>
    <source>
        <strain evidence="1">Vf</strain>
    </source>
</reference>
<protein>
    <submittedName>
        <fullName evidence="1">Uncharacterized protein</fullName>
    </submittedName>
</protein>
<sequence length="177" mass="18507">MNVLSIHGATTMARPKKVIEVPGQQSTPTDTADTTLENSLAGNAADLPVTTKPANTAAELHAATAGATATEQTTQQRVATLLDGKALEERNAMLSALPAAGFEIVTRFEAYGFVDAHGHPLTNCLDFLDLVKQATAQVTTVATLRGRAAAMVVNEDGARKAAVGKPVLTEHGWHVPE</sequence>
<gene>
    <name evidence="1" type="ORF">RDT67_20225</name>
</gene>
<organism evidence="1 2">
    <name type="scientific">Serratia fonticola</name>
    <dbReference type="NCBI Taxonomy" id="47917"/>
    <lineage>
        <taxon>Bacteria</taxon>
        <taxon>Pseudomonadati</taxon>
        <taxon>Pseudomonadota</taxon>
        <taxon>Gammaproteobacteria</taxon>
        <taxon>Enterobacterales</taxon>
        <taxon>Yersiniaceae</taxon>
        <taxon>Serratia</taxon>
    </lineage>
</organism>
<dbReference type="AlphaFoldDB" id="A0AAJ1YJ39"/>